<dbReference type="Pfam" id="PF13276">
    <property type="entry name" value="HTH_21"/>
    <property type="match status" value="1"/>
</dbReference>
<dbReference type="SUPFAM" id="SSF53098">
    <property type="entry name" value="Ribonuclease H-like"/>
    <property type="match status" value="1"/>
</dbReference>
<dbReference type="Proteomes" id="UP000319576">
    <property type="component" value="Chromosome"/>
</dbReference>
<dbReference type="PANTHER" id="PTHR46889">
    <property type="entry name" value="TRANSPOSASE INSF FOR INSERTION SEQUENCE IS3B-RELATED"/>
    <property type="match status" value="1"/>
</dbReference>
<evidence type="ECO:0000259" key="2">
    <source>
        <dbReference type="PROSITE" id="PS50994"/>
    </source>
</evidence>
<feature type="domain" description="Integrase catalytic" evidence="2">
    <location>
        <begin position="122"/>
        <end position="239"/>
    </location>
</feature>
<dbReference type="GO" id="GO:0015074">
    <property type="term" value="P:DNA integration"/>
    <property type="evidence" value="ECO:0007669"/>
    <property type="project" value="InterPro"/>
</dbReference>
<dbReference type="AlphaFoldDB" id="A0A517XU01"/>
<organism evidence="3 4">
    <name type="scientific">Urbifossiella limnaea</name>
    <dbReference type="NCBI Taxonomy" id="2528023"/>
    <lineage>
        <taxon>Bacteria</taxon>
        <taxon>Pseudomonadati</taxon>
        <taxon>Planctomycetota</taxon>
        <taxon>Planctomycetia</taxon>
        <taxon>Gemmatales</taxon>
        <taxon>Gemmataceae</taxon>
        <taxon>Urbifossiella</taxon>
    </lineage>
</organism>
<dbReference type="InterPro" id="IPR012337">
    <property type="entry name" value="RNaseH-like_sf"/>
</dbReference>
<dbReference type="NCBIfam" id="NF033516">
    <property type="entry name" value="transpos_IS3"/>
    <property type="match status" value="1"/>
</dbReference>
<dbReference type="Gene3D" id="3.30.420.10">
    <property type="entry name" value="Ribonuclease H-like superfamily/Ribonuclease H"/>
    <property type="match status" value="1"/>
</dbReference>
<dbReference type="InterPro" id="IPR001584">
    <property type="entry name" value="Integrase_cat-core"/>
</dbReference>
<name>A0A517XU01_9BACT</name>
<proteinExistence type="predicted"/>
<evidence type="ECO:0000256" key="1">
    <source>
        <dbReference type="SAM" id="MobiDB-lite"/>
    </source>
</evidence>
<reference evidence="3 4" key="1">
    <citation type="submission" date="2019-02" db="EMBL/GenBank/DDBJ databases">
        <title>Deep-cultivation of Planctomycetes and their phenomic and genomic characterization uncovers novel biology.</title>
        <authorList>
            <person name="Wiegand S."/>
            <person name="Jogler M."/>
            <person name="Boedeker C."/>
            <person name="Pinto D."/>
            <person name="Vollmers J."/>
            <person name="Rivas-Marin E."/>
            <person name="Kohn T."/>
            <person name="Peeters S.H."/>
            <person name="Heuer A."/>
            <person name="Rast P."/>
            <person name="Oberbeckmann S."/>
            <person name="Bunk B."/>
            <person name="Jeske O."/>
            <person name="Meyerdierks A."/>
            <person name="Storesund J.E."/>
            <person name="Kallscheuer N."/>
            <person name="Luecker S."/>
            <person name="Lage O.M."/>
            <person name="Pohl T."/>
            <person name="Merkel B.J."/>
            <person name="Hornburger P."/>
            <person name="Mueller R.-W."/>
            <person name="Bruemmer F."/>
            <person name="Labrenz M."/>
            <person name="Spormann A.M."/>
            <person name="Op den Camp H."/>
            <person name="Overmann J."/>
            <person name="Amann R."/>
            <person name="Jetten M.S.M."/>
            <person name="Mascher T."/>
            <person name="Medema M.H."/>
            <person name="Devos D.P."/>
            <person name="Kaster A.-K."/>
            <person name="Ovreas L."/>
            <person name="Rohde M."/>
            <person name="Galperin M.Y."/>
            <person name="Jogler C."/>
        </authorList>
    </citation>
    <scope>NUCLEOTIDE SEQUENCE [LARGE SCALE GENOMIC DNA]</scope>
    <source>
        <strain evidence="3 4">ETA_A1</strain>
    </source>
</reference>
<dbReference type="EMBL" id="CP036273">
    <property type="protein sequence ID" value="QDU20967.1"/>
    <property type="molecule type" value="Genomic_DNA"/>
</dbReference>
<dbReference type="InterPro" id="IPR036397">
    <property type="entry name" value="RNaseH_sf"/>
</dbReference>
<accession>A0A517XU01</accession>
<dbReference type="OrthoDB" id="289367at2"/>
<protein>
    <submittedName>
        <fullName evidence="3">Integrase core domain protein</fullName>
    </submittedName>
</protein>
<keyword evidence="4" id="KW-1185">Reference proteome</keyword>
<dbReference type="KEGG" id="uli:ETAA1_29300"/>
<dbReference type="GO" id="GO:0003676">
    <property type="term" value="F:nucleic acid binding"/>
    <property type="evidence" value="ECO:0007669"/>
    <property type="project" value="InterPro"/>
</dbReference>
<dbReference type="RefSeq" id="WP_145239446.1">
    <property type="nucleotide sequence ID" value="NZ_CP036273.1"/>
</dbReference>
<feature type="region of interest" description="Disordered" evidence="1">
    <location>
        <begin position="272"/>
        <end position="297"/>
    </location>
</feature>
<evidence type="ECO:0000313" key="3">
    <source>
        <dbReference type="EMBL" id="QDU20967.1"/>
    </source>
</evidence>
<dbReference type="PANTHER" id="PTHR46889:SF4">
    <property type="entry name" value="TRANSPOSASE INSO FOR INSERTION SEQUENCE ELEMENT IS911B-RELATED"/>
    <property type="match status" value="1"/>
</dbReference>
<dbReference type="InterPro" id="IPR025948">
    <property type="entry name" value="HTH-like_dom"/>
</dbReference>
<dbReference type="PROSITE" id="PS50994">
    <property type="entry name" value="INTEGRASE"/>
    <property type="match status" value="1"/>
</dbReference>
<dbReference type="InterPro" id="IPR048020">
    <property type="entry name" value="Transpos_IS3"/>
</dbReference>
<dbReference type="Pfam" id="PF00665">
    <property type="entry name" value="rve"/>
    <property type="match status" value="1"/>
</dbReference>
<gene>
    <name evidence="3" type="ORF">ETAA1_29300</name>
</gene>
<evidence type="ECO:0000313" key="4">
    <source>
        <dbReference type="Proteomes" id="UP000319576"/>
    </source>
</evidence>
<sequence length="297" mass="32934">MTFAWIEERREQWPVAVQCRVLGVSRSGFYAWRSREPSAAEKKRAELAEQVAAIHAEVKGRYGSPRVHAELVARGTPCCVNTVARVMREAGIAAKTKRQFRQTTDSNHALPVAGNVLDRAFDPDEPNAAWVADVTYIPTREGWLYLAVVEDLFSRAVVGWSMDATMTSRLVVDALEMAVADRLPGSSVSAPVAHSDRGSQYASEHYRRRLSEGRITCSMSRRGNCWDNAPMESFFASVKTERTTTGARHTRCQAGYNSGDRVPVGLARVGPLLPGVPRPHRRSRTMFDRPAPTPPRA</sequence>
<dbReference type="InterPro" id="IPR050900">
    <property type="entry name" value="Transposase_IS3/IS150/IS904"/>
</dbReference>